<evidence type="ECO:0000313" key="8">
    <source>
        <dbReference type="WBParaSite" id="TCLT_0000464801-mRNA-1"/>
    </source>
</evidence>
<evidence type="ECO:0000256" key="1">
    <source>
        <dbReference type="ARBA" id="ARBA00009238"/>
    </source>
</evidence>
<keyword evidence="7" id="KW-1185">Reference proteome</keyword>
<dbReference type="PANTHER" id="PTHR38537:SF8">
    <property type="entry name" value="FILAMIN-A"/>
    <property type="match status" value="1"/>
</dbReference>
<protein>
    <submittedName>
        <fullName evidence="8">Calponin-homology (CH) domain-containing protein</fullName>
    </submittedName>
</protein>
<dbReference type="Proteomes" id="UP000276776">
    <property type="component" value="Unassembled WGS sequence"/>
</dbReference>
<feature type="domain" description="Calponin-homology (CH)" evidence="5">
    <location>
        <begin position="15"/>
        <end position="121"/>
    </location>
</feature>
<dbReference type="InterPro" id="IPR014756">
    <property type="entry name" value="Ig_E-set"/>
</dbReference>
<feature type="domain" description="Calponin-homology (CH)" evidence="5">
    <location>
        <begin position="140"/>
        <end position="244"/>
    </location>
</feature>
<dbReference type="STRING" id="103827.A0A0N5CWD0"/>
<dbReference type="SUPFAM" id="SSF81296">
    <property type="entry name" value="E set domains"/>
    <property type="match status" value="12"/>
</dbReference>
<keyword evidence="2" id="KW-0677">Repeat</keyword>
<dbReference type="Pfam" id="PF00307">
    <property type="entry name" value="CH"/>
    <property type="match status" value="2"/>
</dbReference>
<proteinExistence type="inferred from homology"/>
<dbReference type="SMART" id="SM00557">
    <property type="entry name" value="IG_FLMN"/>
    <property type="match status" value="8"/>
</dbReference>
<feature type="repeat" description="Filamin" evidence="4">
    <location>
        <begin position="426"/>
        <end position="511"/>
    </location>
</feature>
<dbReference type="FunFam" id="2.60.40.10:FF:000096">
    <property type="entry name" value="filamin-C isoform X2"/>
    <property type="match status" value="1"/>
</dbReference>
<dbReference type="InterPro" id="IPR001589">
    <property type="entry name" value="Actinin_actin-bd_CS"/>
</dbReference>
<feature type="repeat" description="Filamin" evidence="4">
    <location>
        <begin position="750"/>
        <end position="791"/>
    </location>
</feature>
<name>A0A0N5CWD0_THECL</name>
<feature type="repeat" description="Filamin" evidence="4">
    <location>
        <begin position="1350"/>
        <end position="1396"/>
    </location>
</feature>
<dbReference type="PANTHER" id="PTHR38537">
    <property type="entry name" value="JITTERBUG, ISOFORM N"/>
    <property type="match status" value="1"/>
</dbReference>
<feature type="repeat" description="Filamin" evidence="4">
    <location>
        <begin position="968"/>
        <end position="1060"/>
    </location>
</feature>
<organism evidence="8">
    <name type="scientific">Thelazia callipaeda</name>
    <name type="common">Oriental eyeworm</name>
    <name type="synonym">Parasitic nematode</name>
    <dbReference type="NCBI Taxonomy" id="103827"/>
    <lineage>
        <taxon>Eukaryota</taxon>
        <taxon>Metazoa</taxon>
        <taxon>Ecdysozoa</taxon>
        <taxon>Nematoda</taxon>
        <taxon>Chromadorea</taxon>
        <taxon>Rhabditida</taxon>
        <taxon>Spirurina</taxon>
        <taxon>Spiruromorpha</taxon>
        <taxon>Thelazioidea</taxon>
        <taxon>Thelaziidae</taxon>
        <taxon>Thelazia</taxon>
    </lineage>
</organism>
<dbReference type="GO" id="GO:0030036">
    <property type="term" value="P:actin cytoskeleton organization"/>
    <property type="evidence" value="ECO:0007669"/>
    <property type="project" value="InterPro"/>
</dbReference>
<dbReference type="FunFam" id="1.10.418.10:FF:000006">
    <property type="entry name" value="Filamin-B isoform A"/>
    <property type="match status" value="1"/>
</dbReference>
<evidence type="ECO:0000313" key="7">
    <source>
        <dbReference type="Proteomes" id="UP000276776"/>
    </source>
</evidence>
<dbReference type="InterPro" id="IPR044801">
    <property type="entry name" value="Filamin"/>
</dbReference>
<comment type="similarity">
    <text evidence="1">Belongs to the filamin family.</text>
</comment>
<feature type="repeat" description="Filamin" evidence="4">
    <location>
        <begin position="900"/>
        <end position="970"/>
    </location>
</feature>
<dbReference type="Gene3D" id="2.60.40.10">
    <property type="entry name" value="Immunoglobulins"/>
    <property type="match status" value="10"/>
</dbReference>
<dbReference type="InterPro" id="IPR013783">
    <property type="entry name" value="Ig-like_fold"/>
</dbReference>
<dbReference type="SMART" id="SM00033">
    <property type="entry name" value="CH"/>
    <property type="match status" value="2"/>
</dbReference>
<dbReference type="PROSITE" id="PS50021">
    <property type="entry name" value="CH"/>
    <property type="match status" value="2"/>
</dbReference>
<dbReference type="GO" id="GO:0051015">
    <property type="term" value="F:actin filament binding"/>
    <property type="evidence" value="ECO:0007669"/>
    <property type="project" value="InterPro"/>
</dbReference>
<evidence type="ECO:0000313" key="6">
    <source>
        <dbReference type="EMBL" id="VDN01780.1"/>
    </source>
</evidence>
<feature type="repeat" description="Filamin" evidence="4">
    <location>
        <begin position="1161"/>
        <end position="1253"/>
    </location>
</feature>
<evidence type="ECO:0000259" key="5">
    <source>
        <dbReference type="PROSITE" id="PS50021"/>
    </source>
</evidence>
<accession>A0A0N5CWD0</accession>
<dbReference type="InterPro" id="IPR017868">
    <property type="entry name" value="Filamin/ABP280_repeat-like"/>
</dbReference>
<reference evidence="6 7" key="2">
    <citation type="submission" date="2018-11" db="EMBL/GenBank/DDBJ databases">
        <authorList>
            <consortium name="Pathogen Informatics"/>
        </authorList>
    </citation>
    <scope>NUCLEOTIDE SEQUENCE [LARGE SCALE GENOMIC DNA]</scope>
</reference>
<feature type="repeat" description="Filamin" evidence="4">
    <location>
        <begin position="799"/>
        <end position="883"/>
    </location>
</feature>
<evidence type="ECO:0000256" key="3">
    <source>
        <dbReference type="ARBA" id="ARBA00023203"/>
    </source>
</evidence>
<dbReference type="SUPFAM" id="SSF47576">
    <property type="entry name" value="Calponin-homology domain, CH-domain"/>
    <property type="match status" value="1"/>
</dbReference>
<dbReference type="InterPro" id="IPR001715">
    <property type="entry name" value="CH_dom"/>
</dbReference>
<feature type="repeat" description="Filamin" evidence="4">
    <location>
        <begin position="658"/>
        <end position="717"/>
    </location>
</feature>
<dbReference type="EMBL" id="UYYF01004297">
    <property type="protein sequence ID" value="VDN01780.1"/>
    <property type="molecule type" value="Genomic_DNA"/>
</dbReference>
<feature type="repeat" description="Filamin" evidence="4">
    <location>
        <begin position="1255"/>
        <end position="1348"/>
    </location>
</feature>
<reference evidence="8" key="1">
    <citation type="submission" date="2016-04" db="UniProtKB">
        <authorList>
            <consortium name="WormBaseParasite"/>
        </authorList>
    </citation>
    <scope>IDENTIFICATION</scope>
</reference>
<feature type="repeat" description="Filamin" evidence="4">
    <location>
        <begin position="1085"/>
        <end position="1158"/>
    </location>
</feature>
<dbReference type="Gene3D" id="1.10.418.10">
    <property type="entry name" value="Calponin-like domain"/>
    <property type="match status" value="2"/>
</dbReference>
<dbReference type="PROSITE" id="PS00020">
    <property type="entry name" value="ACTININ_2"/>
    <property type="match status" value="1"/>
</dbReference>
<dbReference type="InterPro" id="IPR036872">
    <property type="entry name" value="CH_dom_sf"/>
</dbReference>
<dbReference type="PROSITE" id="PS50194">
    <property type="entry name" value="FILAMIN_REPEAT"/>
    <property type="match status" value="11"/>
</dbReference>
<evidence type="ECO:0000256" key="4">
    <source>
        <dbReference type="PROSITE-ProRule" id="PRU00087"/>
    </source>
</evidence>
<dbReference type="WBParaSite" id="TCLT_0000464801-mRNA-1">
    <property type="protein sequence ID" value="TCLT_0000464801-mRNA-1"/>
    <property type="gene ID" value="TCLT_0000464801"/>
</dbReference>
<dbReference type="OrthoDB" id="5334309at2759"/>
<dbReference type="Pfam" id="PF00630">
    <property type="entry name" value="Filamin"/>
    <property type="match status" value="6"/>
</dbReference>
<dbReference type="InterPro" id="IPR001298">
    <property type="entry name" value="Filamin/ABP280_rpt"/>
</dbReference>
<feature type="repeat" description="Filamin" evidence="4">
    <location>
        <begin position="1455"/>
        <end position="1549"/>
    </location>
</feature>
<evidence type="ECO:0000256" key="2">
    <source>
        <dbReference type="ARBA" id="ARBA00022737"/>
    </source>
</evidence>
<dbReference type="OMA" id="YAVHITV"/>
<sequence>MSKIEQQSLDAAWKKIQQNTFTRWVQQKLSQVDEKITDLATDFEEGLKLIRLIEVLSGKKFSRYNKKVAFRHQKLENISLVLRFLEDEEHIKLINIDSSAIADRNLKLILGLVWSLILHYSISKEVSDNQLDEEIVDIQMPAREKLLNWINSKLPAGIVVNNFTSDWNNGILLGALVSSCAPDLKVGWEDWLPSEALQSTITAMKLASDYLGVAALIAPEELISASVDERSIMTYISQFLKAKYTPPLGSLCGVDLMPVIGISSKFMLRTRDPAVVPKVTIKGPDKSSIYCSQLKLSETLYEFRYLPECILAALQDIASGDSAELAKTKISVVRSIDTSSIIIDGFEHAIFGQKQIITIDIKDLKPTNCGLEVFVESERSKYLIPLRWDSNSSVYKGIWIPDEVGRNNITIFFDKQLVREYELLLLCPYDVNEFKAKNSDICRVIVGESASFLFDVKDRNRGIEVQMKGPSETEVDISTDCDDFYTVQCTMQTPGLYEMILFFEDTREQVPDRYVINRSAINIAAPPLKILADYKRDPSKILIKGYNTGHVQIGVPTSIYVDATHTALEPITAWLSSVSVQPVVEEIKPRVYRITFTPLVVENEKITLEIMYGERLLAKPLVFIVDAKKESKFVVLKNCFGGPLPSIIQASFPYTAFIDATNIEENDKVAVEVKGPDNKPRKLTLTKCCDEIGYLLSFLPETAGKYVIILYLNGKQVLDHYELLAQSIGFANLCVVECKFSKGNIFRNRDMADGGNGDLTVRYQPRECGVHSLSVKHNGIDINGSPVEFDVYEALEEYIRAYGPGLLHATVGQPASFTISSKGLSTAEISIAVEGPEKAVIRCHDNKDSTCSVSWTPTIAGEYKIHVRFCAKSVEGSPFTVIATDEDQKRAHLSLYTAQTEILLNITDVQLEDLSASVMSPSGIEKICSIRSVDCDQFGVSFVPREVGEHLIFVKKNDRAVEKSPFRVTIADASKVIVDGSCKCRVICQEDNYLTVNTCDAGHGVLSISIHGPSEAELRCFENKEGVASVVYKLSKPGIYILSILYAGVHVNDSPFTVICDEKTEDFLRESATKEIKLVPEVLPGQDTALYLQLENISPLETTAKVVDPNGCSEDVEIHHLGNSLYRFQFRPLVSGRHAISVFYKGKHISGSPILYTVGQMKETGAHKVLGAGIGLNHVEVNRKQSFNLYTREAGQGNLEVVIEGPSKADLQFHEHEDGNCHFDFRVAKSGEYQISVKFNAEHIPGSPFKVYVVPSAEEPGKLELSSFSDHGVLGKACSFTMKTNGLLGRIEAKLETPSKRIETLDVVQINENGSYVAQFTPDEVGDYYVDLTLDGTHVQHSRLRFRIDADHNDPSIITVSGNGIHGGQAGQDCEFIVNTYDAGTGLLQIQIDGPSKVTMIDCSGPYSSDTHVPGSPFKAVIEGQEMSSNELDSSFIKINTLAKVRKELVEEFPNFCGDAEKVVVEGYGLKKFLPGQPTFFNINSNLAGENVLFVGVMTSKGPCKEITVRHVGHGQFEVQYIVDEEAKSFIFIKYGNDDVPGSPFQASC</sequence>
<keyword evidence="3" id="KW-0009">Actin-binding</keyword>
<gene>
    <name evidence="6" type="ORF">TCLT_LOCUS4637</name>
</gene>